<dbReference type="PANTHER" id="PTHR47967">
    <property type="entry name" value="OS07G0603500 PROTEIN-RELATED"/>
    <property type="match status" value="1"/>
</dbReference>
<gene>
    <name evidence="7" type="ORF">MIMGU_mgv1a022476mg</name>
</gene>
<dbReference type="InterPro" id="IPR033121">
    <property type="entry name" value="PEPTIDASE_A1"/>
</dbReference>
<evidence type="ECO:0000259" key="6">
    <source>
        <dbReference type="PROSITE" id="PS51767"/>
    </source>
</evidence>
<dbReference type="InterPro" id="IPR032799">
    <property type="entry name" value="TAXi_C"/>
</dbReference>
<keyword evidence="3" id="KW-0064">Aspartyl protease</keyword>
<keyword evidence="4" id="KW-0378">Hydrolase</keyword>
<dbReference type="Gene3D" id="2.40.70.10">
    <property type="entry name" value="Acid Proteases"/>
    <property type="match status" value="2"/>
</dbReference>
<evidence type="ECO:0000256" key="5">
    <source>
        <dbReference type="ARBA" id="ARBA00023180"/>
    </source>
</evidence>
<dbReference type="Pfam" id="PF14543">
    <property type="entry name" value="TAXi_N"/>
    <property type="match status" value="1"/>
</dbReference>
<dbReference type="InterPro" id="IPR021109">
    <property type="entry name" value="Peptidase_aspartic_dom_sf"/>
</dbReference>
<evidence type="ECO:0000256" key="2">
    <source>
        <dbReference type="ARBA" id="ARBA00022670"/>
    </source>
</evidence>
<dbReference type="PROSITE" id="PS51767">
    <property type="entry name" value="PEPTIDASE_A1"/>
    <property type="match status" value="1"/>
</dbReference>
<sequence length="351" mass="39990">MKTEIREQDFLYTVKVGIGTFKSKPPYKEYYLEMDTGSSLVWMQCEGCTKCFKQTPKPFPNQNSTSFRPILVNNKPRYYEYGYGDGSTTIGMSARETFYLTSKNGGLAKIENLEFGCGLDNVIQYGKYKNNKIAGLMGLGWDDTSFIKQLSPIIKGVFSYCLPLVSDKTPTTYLRFGDDKSHKEKNSKITPLYRRNQGSPYFVNLQGISVNKTRLKIDPKMFDFKNNATSGGCIIDTGTPYSRILGPAFDVLKLELERYFSRLKGFKKIKTDLGLDLCYERSSKTEKYSNLPSVTLHLRGTHADFVMKAEAVLWLLEKTIIGSHQQINHRLIHDVKNKCLVFYPVDCSKNP</sequence>
<dbReference type="Pfam" id="PF14541">
    <property type="entry name" value="TAXi_C"/>
    <property type="match status" value="1"/>
</dbReference>
<dbReference type="InterPro" id="IPR034161">
    <property type="entry name" value="Pepsin-like_plant"/>
</dbReference>
<proteinExistence type="inferred from homology"/>
<dbReference type="InterPro" id="IPR032861">
    <property type="entry name" value="TAXi_N"/>
</dbReference>
<dbReference type="PANTHER" id="PTHR47967:SF128">
    <property type="entry name" value="ASPARTIC PROTEINASE CDR1-LIKE"/>
    <property type="match status" value="1"/>
</dbReference>
<accession>A0A022S5P7</accession>
<protein>
    <recommendedName>
        <fullName evidence="6">Peptidase A1 domain-containing protein</fullName>
    </recommendedName>
</protein>
<evidence type="ECO:0000256" key="1">
    <source>
        <dbReference type="ARBA" id="ARBA00007447"/>
    </source>
</evidence>
<keyword evidence="2" id="KW-0645">Protease</keyword>
<feature type="domain" description="Peptidase A1" evidence="6">
    <location>
        <begin position="12"/>
        <end position="351"/>
    </location>
</feature>
<dbReference type="SUPFAM" id="SSF50630">
    <property type="entry name" value="Acid proteases"/>
    <property type="match status" value="1"/>
</dbReference>
<dbReference type="GO" id="GO:0004190">
    <property type="term" value="F:aspartic-type endopeptidase activity"/>
    <property type="evidence" value="ECO:0007669"/>
    <property type="project" value="UniProtKB-KW"/>
</dbReference>
<dbReference type="AlphaFoldDB" id="A0A022S5P7"/>
<dbReference type="GO" id="GO:0006508">
    <property type="term" value="P:proteolysis"/>
    <property type="evidence" value="ECO:0007669"/>
    <property type="project" value="UniProtKB-KW"/>
</dbReference>
<evidence type="ECO:0000313" key="7">
    <source>
        <dbReference type="EMBL" id="EYU46725.1"/>
    </source>
</evidence>
<dbReference type="EMBL" id="KI630171">
    <property type="protein sequence ID" value="EYU46725.1"/>
    <property type="molecule type" value="Genomic_DNA"/>
</dbReference>
<keyword evidence="8" id="KW-1185">Reference proteome</keyword>
<dbReference type="InterPro" id="IPR051708">
    <property type="entry name" value="Plant_Aspart_Prot_A1"/>
</dbReference>
<comment type="similarity">
    <text evidence="1">Belongs to the peptidase A1 family.</text>
</comment>
<reference evidence="7 8" key="1">
    <citation type="journal article" date="2013" name="Proc. Natl. Acad. Sci. U.S.A.">
        <title>Fine-scale variation in meiotic recombination in Mimulus inferred from population shotgun sequencing.</title>
        <authorList>
            <person name="Hellsten U."/>
            <person name="Wright K.M."/>
            <person name="Jenkins J."/>
            <person name="Shu S."/>
            <person name="Yuan Y."/>
            <person name="Wessler S.R."/>
            <person name="Schmutz J."/>
            <person name="Willis J.H."/>
            <person name="Rokhsar D.S."/>
        </authorList>
    </citation>
    <scope>NUCLEOTIDE SEQUENCE [LARGE SCALE GENOMIC DNA]</scope>
    <source>
        <strain evidence="8">cv. DUN x IM62</strain>
    </source>
</reference>
<organism evidence="7 8">
    <name type="scientific">Erythranthe guttata</name>
    <name type="common">Yellow monkey flower</name>
    <name type="synonym">Mimulus guttatus</name>
    <dbReference type="NCBI Taxonomy" id="4155"/>
    <lineage>
        <taxon>Eukaryota</taxon>
        <taxon>Viridiplantae</taxon>
        <taxon>Streptophyta</taxon>
        <taxon>Embryophyta</taxon>
        <taxon>Tracheophyta</taxon>
        <taxon>Spermatophyta</taxon>
        <taxon>Magnoliopsida</taxon>
        <taxon>eudicotyledons</taxon>
        <taxon>Gunneridae</taxon>
        <taxon>Pentapetalae</taxon>
        <taxon>asterids</taxon>
        <taxon>lamiids</taxon>
        <taxon>Lamiales</taxon>
        <taxon>Phrymaceae</taxon>
        <taxon>Erythranthe</taxon>
    </lineage>
</organism>
<evidence type="ECO:0000313" key="8">
    <source>
        <dbReference type="Proteomes" id="UP000030748"/>
    </source>
</evidence>
<keyword evidence="5" id="KW-0325">Glycoprotein</keyword>
<evidence type="ECO:0000256" key="4">
    <source>
        <dbReference type="ARBA" id="ARBA00022801"/>
    </source>
</evidence>
<dbReference type="CDD" id="cd05476">
    <property type="entry name" value="pepsin_A_like_plant"/>
    <property type="match status" value="1"/>
</dbReference>
<dbReference type="STRING" id="4155.A0A022S5P7"/>
<evidence type="ECO:0000256" key="3">
    <source>
        <dbReference type="ARBA" id="ARBA00022750"/>
    </source>
</evidence>
<name>A0A022S5P7_ERYGU</name>
<dbReference type="Proteomes" id="UP000030748">
    <property type="component" value="Unassembled WGS sequence"/>
</dbReference>